<dbReference type="KEGG" id="crq:GCK72_013866"/>
<keyword evidence="3" id="KW-0732">Signal</keyword>
<dbReference type="STRING" id="31234.E3M753"/>
<gene>
    <name evidence="5" type="primary">Cre-skr-16</name>
    <name evidence="5" type="ORF">CRE_12484</name>
</gene>
<dbReference type="HOGENOM" id="CLU_059252_1_1_1"/>
<dbReference type="RefSeq" id="XP_003107729.2">
    <property type="nucleotide sequence ID" value="XM_003107681.2"/>
</dbReference>
<sequence length="223" mass="25412">MIIFIILFFDTSSSMTYCFIISIHTRFSRCHHLFNKLFQMVKSPKSSKKGGKGAKPKQAVHMVHVNEHLNTSFTILSCDGVEFKTDGHTIKQSKILNLASKNLDQPTTPIQVDKVKGDTMKLLLEWMDQHKYDGPYISKSGPGLRLPTWDFRWLKELDNQQLFDLITATNDLQIKQLMDYSCKTVANMAKGKNPDELRQIFGILSDEEEAEIALYEPGPSNAK</sequence>
<dbReference type="Gene3D" id="3.30.710.10">
    <property type="entry name" value="Potassium Channel Kv1.1, Chain A"/>
    <property type="match status" value="1"/>
</dbReference>
<dbReference type="FunCoup" id="E3M753">
    <property type="interactions" value="381"/>
</dbReference>
<feature type="chain" id="PRO_5003176261" evidence="3">
    <location>
        <begin position="19"/>
        <end position="223"/>
    </location>
</feature>
<dbReference type="SMART" id="SM00512">
    <property type="entry name" value="Skp1"/>
    <property type="match status" value="1"/>
</dbReference>
<accession>E3M753</accession>
<dbReference type="InterPro" id="IPR001232">
    <property type="entry name" value="SKP1-like"/>
</dbReference>
<dbReference type="SUPFAM" id="SSF54695">
    <property type="entry name" value="POZ domain"/>
    <property type="match status" value="1"/>
</dbReference>
<protein>
    <submittedName>
        <fullName evidence="5">CRE-SKR-16 protein</fullName>
    </submittedName>
</protein>
<proteinExistence type="inferred from homology"/>
<dbReference type="FunFam" id="3.30.710.10:FF:000124">
    <property type="entry name" value="Protein CBG09126"/>
    <property type="match status" value="1"/>
</dbReference>
<feature type="signal peptide" evidence="3">
    <location>
        <begin position="1"/>
        <end position="18"/>
    </location>
</feature>
<dbReference type="AlphaFoldDB" id="E3M753"/>
<dbReference type="OrthoDB" id="2342932at2759"/>
<evidence type="ECO:0000256" key="3">
    <source>
        <dbReference type="SAM" id="SignalP"/>
    </source>
</evidence>
<name>E3M753_CAERE</name>
<dbReference type="InterPro" id="IPR016072">
    <property type="entry name" value="Skp1_comp_dimer"/>
</dbReference>
<keyword evidence="2" id="KW-0833">Ubl conjugation pathway</keyword>
<dbReference type="CTD" id="9828690"/>
<evidence type="ECO:0000313" key="5">
    <source>
        <dbReference type="EMBL" id="EFO93628.1"/>
    </source>
</evidence>
<dbReference type="OMA" id="CKNHANP"/>
<dbReference type="Pfam" id="PF01466">
    <property type="entry name" value="Skp1"/>
    <property type="match status" value="1"/>
</dbReference>
<evidence type="ECO:0000256" key="1">
    <source>
        <dbReference type="ARBA" id="ARBA00009993"/>
    </source>
</evidence>
<dbReference type="GO" id="GO:0006511">
    <property type="term" value="P:ubiquitin-dependent protein catabolic process"/>
    <property type="evidence" value="ECO:0007669"/>
    <property type="project" value="InterPro"/>
</dbReference>
<dbReference type="Proteomes" id="UP000008281">
    <property type="component" value="Unassembled WGS sequence"/>
</dbReference>
<comment type="similarity">
    <text evidence="1">Belongs to the SKP1 family.</text>
</comment>
<dbReference type="InterPro" id="IPR011333">
    <property type="entry name" value="SKP1/BTB/POZ_sf"/>
</dbReference>
<dbReference type="InterPro" id="IPR016897">
    <property type="entry name" value="SKP1"/>
</dbReference>
<organism evidence="6">
    <name type="scientific">Caenorhabditis remanei</name>
    <name type="common">Caenorhabditis vulgaris</name>
    <dbReference type="NCBI Taxonomy" id="31234"/>
    <lineage>
        <taxon>Eukaryota</taxon>
        <taxon>Metazoa</taxon>
        <taxon>Ecdysozoa</taxon>
        <taxon>Nematoda</taxon>
        <taxon>Chromadorea</taxon>
        <taxon>Rhabditida</taxon>
        <taxon>Rhabditina</taxon>
        <taxon>Rhabditomorpha</taxon>
        <taxon>Rhabditoidea</taxon>
        <taxon>Rhabditidae</taxon>
        <taxon>Peloderinae</taxon>
        <taxon>Caenorhabditis</taxon>
    </lineage>
</organism>
<dbReference type="PANTHER" id="PTHR11165">
    <property type="entry name" value="SKP1"/>
    <property type="match status" value="1"/>
</dbReference>
<evidence type="ECO:0000259" key="4">
    <source>
        <dbReference type="Pfam" id="PF01466"/>
    </source>
</evidence>
<evidence type="ECO:0000313" key="6">
    <source>
        <dbReference type="Proteomes" id="UP000008281"/>
    </source>
</evidence>
<feature type="domain" description="SKP1 component dimerisation" evidence="4">
    <location>
        <begin position="175"/>
        <end position="212"/>
    </location>
</feature>
<dbReference type="SUPFAM" id="SSF81382">
    <property type="entry name" value="Skp1 dimerisation domain-like"/>
    <property type="match status" value="1"/>
</dbReference>
<keyword evidence="6" id="KW-1185">Reference proteome</keyword>
<dbReference type="InterPro" id="IPR036296">
    <property type="entry name" value="SKP1-like_dim_sf"/>
</dbReference>
<dbReference type="InParanoid" id="E3M753"/>
<reference evidence="5" key="1">
    <citation type="submission" date="2007-07" db="EMBL/GenBank/DDBJ databases">
        <title>PCAP assembly of the Caenorhabditis remanei genome.</title>
        <authorList>
            <consortium name="The Caenorhabditis remanei Sequencing Consortium"/>
            <person name="Wilson R.K."/>
        </authorList>
    </citation>
    <scope>NUCLEOTIDE SEQUENCE [LARGE SCALE GENOMIC DNA]</scope>
    <source>
        <strain evidence="5">PB4641</strain>
    </source>
</reference>
<dbReference type="EMBL" id="DS268427">
    <property type="protein sequence ID" value="EFO93628.1"/>
    <property type="molecule type" value="Genomic_DNA"/>
</dbReference>
<dbReference type="eggNOG" id="KOG1724">
    <property type="taxonomic scope" value="Eukaryota"/>
</dbReference>
<dbReference type="GeneID" id="9828690"/>
<evidence type="ECO:0000256" key="2">
    <source>
        <dbReference type="ARBA" id="ARBA00022786"/>
    </source>
</evidence>